<organism evidence="2 3">
    <name type="scientific">Roseateles agri</name>
    <dbReference type="NCBI Taxonomy" id="3098619"/>
    <lineage>
        <taxon>Bacteria</taxon>
        <taxon>Pseudomonadati</taxon>
        <taxon>Pseudomonadota</taxon>
        <taxon>Betaproteobacteria</taxon>
        <taxon>Burkholderiales</taxon>
        <taxon>Sphaerotilaceae</taxon>
        <taxon>Roseateles</taxon>
    </lineage>
</organism>
<feature type="region of interest" description="Disordered" evidence="1">
    <location>
        <begin position="1"/>
        <end position="31"/>
    </location>
</feature>
<evidence type="ECO:0000256" key="1">
    <source>
        <dbReference type="SAM" id="MobiDB-lite"/>
    </source>
</evidence>
<keyword evidence="3" id="KW-1185">Reference proteome</keyword>
<comment type="caution">
    <text evidence="2">The sequence shown here is derived from an EMBL/GenBank/DDBJ whole genome shotgun (WGS) entry which is preliminary data.</text>
</comment>
<proteinExistence type="predicted"/>
<dbReference type="EMBL" id="JAXCLA010000009">
    <property type="protein sequence ID" value="MDY0747926.1"/>
    <property type="molecule type" value="Genomic_DNA"/>
</dbReference>
<feature type="compositionally biased region" description="Basic residues" evidence="1">
    <location>
        <begin position="15"/>
        <end position="24"/>
    </location>
</feature>
<protein>
    <submittedName>
        <fullName evidence="2">Uncharacterized protein</fullName>
    </submittedName>
</protein>
<feature type="compositionally biased region" description="Polar residues" evidence="1">
    <location>
        <begin position="1"/>
        <end position="10"/>
    </location>
</feature>
<dbReference type="Proteomes" id="UP001285263">
    <property type="component" value="Unassembled WGS sequence"/>
</dbReference>
<sequence length="374" mass="40473">MKRSSSYKSQLKSDKKNKRSKRRMRPEANEPGRWVEFSQEQWINMVIRAVGIDDLDSLLLLSTEERWSVLDIALSISADEGATMAENQPLTLFAICMGATRCAEALAEMAGRANNLITVSRAMKQACLFHEAPESDKALCRAAISALMVGATRGLEGPVPGFYLWLDPTCPEAMRHAMAVVEHRPCEAVGAPEFRRKHVESKRRIIGAIARGDAAAAELQVGFMASNLINVRGEVNWADDASMYLEAALYCGRFELASKLYPTLRELCSNDDEAEAMFGSFLGSAESTARAGCAGDKAGFELAVEACVALEVLYCGNLDRAADFMGEVASKLGASRAAFEKGVGRGIAAIERHLIAAALEAGEAIDRVSSALRI</sequence>
<name>A0ABU5DNP5_9BURK</name>
<evidence type="ECO:0000313" key="3">
    <source>
        <dbReference type="Proteomes" id="UP001285263"/>
    </source>
</evidence>
<accession>A0ABU5DNP5</accession>
<reference evidence="2 3" key="1">
    <citation type="submission" date="2023-11" db="EMBL/GenBank/DDBJ databases">
        <title>Paucibacter sp. nov., isolated from fresh soil in Korea.</title>
        <authorList>
            <person name="Le N.T.T."/>
        </authorList>
    </citation>
    <scope>NUCLEOTIDE SEQUENCE [LARGE SCALE GENOMIC DNA]</scope>
    <source>
        <strain evidence="2 3">R3-3</strain>
    </source>
</reference>
<evidence type="ECO:0000313" key="2">
    <source>
        <dbReference type="EMBL" id="MDY0747926.1"/>
    </source>
</evidence>
<gene>
    <name evidence="2" type="ORF">SNE35_25720</name>
</gene>
<dbReference type="RefSeq" id="WP_320425894.1">
    <property type="nucleotide sequence ID" value="NZ_JAXCLA010000009.1"/>
</dbReference>